<evidence type="ECO:0000313" key="1">
    <source>
        <dbReference type="EMBL" id="KAA8787086.1"/>
    </source>
</evidence>
<dbReference type="AlphaFoldDB" id="A0A5M9WZL1"/>
<protein>
    <submittedName>
        <fullName evidence="1">Uncharacterized protein</fullName>
    </submittedName>
</protein>
<gene>
    <name evidence="1" type="ORF">EC604_24955</name>
</gene>
<dbReference type="OrthoDB" id="1841408at2"/>
<dbReference type="Proteomes" id="UP000323664">
    <property type="component" value="Unassembled WGS sequence"/>
</dbReference>
<accession>A0A5M9WZL1</accession>
<evidence type="ECO:0000313" key="2">
    <source>
        <dbReference type="Proteomes" id="UP000323664"/>
    </source>
</evidence>
<sequence>MERAFGLTSNEYGRVLYNGRHIYQDTGEWYYELNILNMLLTEQKDPNVLIDQEPLNVYNQIEILY</sequence>
<proteinExistence type="predicted"/>
<name>A0A5M9WZL1_PAEAM</name>
<comment type="caution">
    <text evidence="1">The sequence shown here is derived from an EMBL/GenBank/DDBJ whole genome shotgun (WGS) entry which is preliminary data.</text>
</comment>
<reference evidence="1 2" key="1">
    <citation type="journal article" date="2019" name="J. Ind. Microbiol. Biotechnol.">
        <title>Paenibacillus amylolyticus 27C64 has a diverse set of carbohydrate-active enzymes and complete pectin deconstruction system.</title>
        <authorList>
            <person name="Keggi C."/>
            <person name="Doran-Peterson J."/>
        </authorList>
    </citation>
    <scope>NUCLEOTIDE SEQUENCE [LARGE SCALE GENOMIC DNA]</scope>
    <source>
        <strain evidence="1 2">27C64</strain>
    </source>
</reference>
<organism evidence="1 2">
    <name type="scientific">Paenibacillus amylolyticus</name>
    <dbReference type="NCBI Taxonomy" id="1451"/>
    <lineage>
        <taxon>Bacteria</taxon>
        <taxon>Bacillati</taxon>
        <taxon>Bacillota</taxon>
        <taxon>Bacilli</taxon>
        <taxon>Bacillales</taxon>
        <taxon>Paenibacillaceae</taxon>
        <taxon>Paenibacillus</taxon>
    </lineage>
</organism>
<dbReference type="EMBL" id="RIAS01000018">
    <property type="protein sequence ID" value="KAA8787086.1"/>
    <property type="molecule type" value="Genomic_DNA"/>
</dbReference>